<evidence type="ECO:0000313" key="1">
    <source>
        <dbReference type="EMBL" id="AJO21750.1"/>
    </source>
</evidence>
<gene>
    <name evidence="1" type="ORF">SB48_HM08orf01461</name>
</gene>
<dbReference type="EMBL" id="CP010525">
    <property type="protein sequence ID" value="AJO21750.1"/>
    <property type="molecule type" value="Genomic_DNA"/>
</dbReference>
<accession>A0AAN0WAF9</accession>
<dbReference type="AlphaFoldDB" id="A0AAN0WAF9"/>
<organism evidence="1 2">
    <name type="scientific">Heyndrickxia coagulans</name>
    <name type="common">Weizmannia coagulans</name>
    <dbReference type="NCBI Taxonomy" id="1398"/>
    <lineage>
        <taxon>Bacteria</taxon>
        <taxon>Bacillati</taxon>
        <taxon>Bacillota</taxon>
        <taxon>Bacilli</taxon>
        <taxon>Bacillales</taxon>
        <taxon>Bacillaceae</taxon>
        <taxon>Heyndrickxia</taxon>
    </lineage>
</organism>
<dbReference type="Proteomes" id="UP000032024">
    <property type="component" value="Chromosome"/>
</dbReference>
<sequence length="43" mass="5066">MLLSFCAFVKDISTSIVHPFVLLNLYKRHFNRPRAPFCPFEPL</sequence>
<name>A0AAN0WAF9_HEYCO</name>
<proteinExistence type="predicted"/>
<evidence type="ECO:0000313" key="2">
    <source>
        <dbReference type="Proteomes" id="UP000032024"/>
    </source>
</evidence>
<keyword evidence="2" id="KW-1185">Reference proteome</keyword>
<reference evidence="2" key="1">
    <citation type="submission" date="2015-01" db="EMBL/GenBank/DDBJ databases">
        <title>Comparative genome analysis of Bacillus coagulans HM-08, Clostridium butyricum HM-68, Bacillus subtilis HM-66 and Bacillus paralicheniformis BL-09.</title>
        <authorList>
            <person name="Zhang H."/>
        </authorList>
    </citation>
    <scope>NUCLEOTIDE SEQUENCE [LARGE SCALE GENOMIC DNA]</scope>
    <source>
        <strain evidence="2">HM-08</strain>
    </source>
</reference>
<protein>
    <submittedName>
        <fullName evidence="1">Uncharacterized protein</fullName>
    </submittedName>
</protein>